<feature type="transmembrane region" description="Helical" evidence="9">
    <location>
        <begin position="231"/>
        <end position="256"/>
    </location>
</feature>
<evidence type="ECO:0000256" key="5">
    <source>
        <dbReference type="ARBA" id="ARBA00022692"/>
    </source>
</evidence>
<comment type="subcellular location">
    <subcellularLocation>
        <location evidence="1">Cell membrane</location>
        <topology evidence="1">Multi-pass membrane protein</topology>
    </subcellularLocation>
</comment>
<evidence type="ECO:0000256" key="2">
    <source>
        <dbReference type="ARBA" id="ARBA00022448"/>
    </source>
</evidence>
<evidence type="ECO:0000256" key="1">
    <source>
        <dbReference type="ARBA" id="ARBA00004651"/>
    </source>
</evidence>
<dbReference type="InterPro" id="IPR006153">
    <property type="entry name" value="Cation/H_exchanger_TM"/>
</dbReference>
<dbReference type="SUPFAM" id="SSF116726">
    <property type="entry name" value="TrkA C-terminal domain-like"/>
    <property type="match status" value="1"/>
</dbReference>
<dbReference type="EMBL" id="JBHSUA010000015">
    <property type="protein sequence ID" value="MFC6396807.1"/>
    <property type="molecule type" value="Genomic_DNA"/>
</dbReference>
<dbReference type="PANTHER" id="PTHR32507:SF7">
    <property type="entry name" value="K(+)_H(+) ANTIPORTER NHAP2"/>
    <property type="match status" value="1"/>
</dbReference>
<feature type="transmembrane region" description="Helical" evidence="9">
    <location>
        <begin position="114"/>
        <end position="138"/>
    </location>
</feature>
<feature type="transmembrane region" description="Helical" evidence="9">
    <location>
        <begin position="32"/>
        <end position="50"/>
    </location>
</feature>
<keyword evidence="6 9" id="KW-1133">Transmembrane helix</keyword>
<organism evidence="11 12">
    <name type="scientific">Luteococcus sanguinis</name>
    <dbReference type="NCBI Taxonomy" id="174038"/>
    <lineage>
        <taxon>Bacteria</taxon>
        <taxon>Bacillati</taxon>
        <taxon>Actinomycetota</taxon>
        <taxon>Actinomycetes</taxon>
        <taxon>Propionibacteriales</taxon>
        <taxon>Propionibacteriaceae</taxon>
        <taxon>Luteococcus</taxon>
    </lineage>
</organism>
<keyword evidence="4" id="KW-1003">Cell membrane</keyword>
<feature type="transmembrane region" description="Helical" evidence="9">
    <location>
        <begin position="182"/>
        <end position="211"/>
    </location>
</feature>
<dbReference type="InterPro" id="IPR038770">
    <property type="entry name" value="Na+/solute_symporter_sf"/>
</dbReference>
<evidence type="ECO:0000256" key="8">
    <source>
        <dbReference type="ARBA" id="ARBA00023136"/>
    </source>
</evidence>
<dbReference type="Pfam" id="PF00999">
    <property type="entry name" value="Na_H_Exchanger"/>
    <property type="match status" value="1"/>
</dbReference>
<dbReference type="Proteomes" id="UP001596266">
    <property type="component" value="Unassembled WGS sequence"/>
</dbReference>
<feature type="transmembrane region" description="Helical" evidence="9">
    <location>
        <begin position="87"/>
        <end position="108"/>
    </location>
</feature>
<protein>
    <submittedName>
        <fullName evidence="11">Potassium/proton antiporter</fullName>
    </submittedName>
</protein>
<feature type="transmembrane region" description="Helical" evidence="9">
    <location>
        <begin position="6"/>
        <end position="25"/>
    </location>
</feature>
<keyword evidence="7" id="KW-0406">Ion transport</keyword>
<reference evidence="12" key="1">
    <citation type="journal article" date="2019" name="Int. J. Syst. Evol. Microbiol.">
        <title>The Global Catalogue of Microorganisms (GCM) 10K type strain sequencing project: providing services to taxonomists for standard genome sequencing and annotation.</title>
        <authorList>
            <consortium name="The Broad Institute Genomics Platform"/>
            <consortium name="The Broad Institute Genome Sequencing Center for Infectious Disease"/>
            <person name="Wu L."/>
            <person name="Ma J."/>
        </authorList>
    </citation>
    <scope>NUCLEOTIDE SEQUENCE [LARGE SCALE GENOMIC DNA]</scope>
    <source>
        <strain evidence="12">CGMCC 1.15277</strain>
    </source>
</reference>
<dbReference type="PROSITE" id="PS51202">
    <property type="entry name" value="RCK_C"/>
    <property type="match status" value="1"/>
</dbReference>
<name>A0ABW1X3V9_9ACTN</name>
<dbReference type="Gene3D" id="3.30.70.1450">
    <property type="entry name" value="Regulator of K+ conductance, C-terminal domain"/>
    <property type="match status" value="1"/>
</dbReference>
<evidence type="ECO:0000256" key="4">
    <source>
        <dbReference type="ARBA" id="ARBA00022475"/>
    </source>
</evidence>
<dbReference type="RefSeq" id="WP_343884195.1">
    <property type="nucleotide sequence ID" value="NZ_BAAAKI010000001.1"/>
</dbReference>
<comment type="caution">
    <text evidence="11">The sequence shown here is derived from an EMBL/GenBank/DDBJ whole genome shotgun (WGS) entry which is preliminary data.</text>
</comment>
<feature type="transmembrane region" description="Helical" evidence="9">
    <location>
        <begin position="268"/>
        <end position="288"/>
    </location>
</feature>
<proteinExistence type="predicted"/>
<feature type="transmembrane region" description="Helical" evidence="9">
    <location>
        <begin position="366"/>
        <end position="385"/>
    </location>
</feature>
<sequence length="500" mass="52329">MSSIDLALLLGSVVALVAVFAARLGSRFGLPSLLIFLVVGMVLGDSGLGVPFSDAYLAHGLGFAALVLILAEGGLTTKWDAIRPALGLAGLLATLGILVSIALMGGFAHYVLGLAWPVALLLGAVTAPTDSAAVFAVLRGVPLPSRVRAVLEGESGLNDAPTVLLVAAFTELAIGNEPHGGWWGLAALVVGELIGGIAIGIALGLAGVLVLRRIALPSSGLYPLATLSWAVATYGVGVACHVSGFAAVYVAAVALGNGRLPHRNATRSFVEGIGWVAQIGLFVMLGLLANPGRVTMRSVLTGLAAGIFLTFVARPASVHACAVWFRIPLREQVFLSWAGLRGAVPIILATVPMAQKMPGAELLFDVVLVFVIVFTCLQAPTLPWVGRRLGLYDPDAARDVDIEAAPLDKIRADLLQVRVPHGSQLVGVSIRELRMPRNSVVSLIIRGERSFAPVASDVLEMGDELLVVTPERHRAEVERRFTEIGRGGRLARWTGVSLEA</sequence>
<dbReference type="Pfam" id="PF02080">
    <property type="entry name" value="TrkA_C"/>
    <property type="match status" value="1"/>
</dbReference>
<evidence type="ECO:0000256" key="9">
    <source>
        <dbReference type="SAM" id="Phobius"/>
    </source>
</evidence>
<feature type="transmembrane region" description="Helical" evidence="9">
    <location>
        <begin position="56"/>
        <end position="75"/>
    </location>
</feature>
<evidence type="ECO:0000256" key="6">
    <source>
        <dbReference type="ARBA" id="ARBA00022989"/>
    </source>
</evidence>
<accession>A0ABW1X3V9</accession>
<keyword evidence="8 9" id="KW-0472">Membrane</keyword>
<dbReference type="InterPro" id="IPR036721">
    <property type="entry name" value="RCK_C_sf"/>
</dbReference>
<dbReference type="NCBIfam" id="NF003716">
    <property type="entry name" value="PRK05326.1-3"/>
    <property type="match status" value="1"/>
</dbReference>
<gene>
    <name evidence="11" type="ORF">ACFP57_07390</name>
</gene>
<keyword evidence="5 9" id="KW-0812">Transmembrane</keyword>
<keyword evidence="12" id="KW-1185">Reference proteome</keyword>
<feature type="transmembrane region" description="Helical" evidence="9">
    <location>
        <begin position="334"/>
        <end position="354"/>
    </location>
</feature>
<keyword evidence="3" id="KW-0050">Antiport</keyword>
<evidence type="ECO:0000256" key="3">
    <source>
        <dbReference type="ARBA" id="ARBA00022449"/>
    </source>
</evidence>
<evidence type="ECO:0000313" key="11">
    <source>
        <dbReference type="EMBL" id="MFC6396807.1"/>
    </source>
</evidence>
<dbReference type="InterPro" id="IPR006037">
    <property type="entry name" value="RCK_C"/>
</dbReference>
<dbReference type="PANTHER" id="PTHR32507">
    <property type="entry name" value="NA(+)/H(+) ANTIPORTER 1"/>
    <property type="match status" value="1"/>
</dbReference>
<dbReference type="NCBIfam" id="NF003715">
    <property type="entry name" value="PRK05326.1-2"/>
    <property type="match status" value="1"/>
</dbReference>
<evidence type="ECO:0000256" key="7">
    <source>
        <dbReference type="ARBA" id="ARBA00023065"/>
    </source>
</evidence>
<keyword evidence="2" id="KW-0813">Transport</keyword>
<dbReference type="Gene3D" id="1.20.1530.20">
    <property type="match status" value="1"/>
</dbReference>
<evidence type="ECO:0000259" key="10">
    <source>
        <dbReference type="PROSITE" id="PS51202"/>
    </source>
</evidence>
<feature type="domain" description="RCK C-terminal" evidence="10">
    <location>
        <begin position="402"/>
        <end position="483"/>
    </location>
</feature>
<evidence type="ECO:0000313" key="12">
    <source>
        <dbReference type="Proteomes" id="UP001596266"/>
    </source>
</evidence>